<comment type="caution">
    <text evidence="1">The sequence shown here is derived from an EMBL/GenBank/DDBJ whole genome shotgun (WGS) entry which is preliminary data.</text>
</comment>
<proteinExistence type="predicted"/>
<gene>
    <name evidence="1" type="ORF">ETB97_006880</name>
</gene>
<sequence>MLVARRDAEDMPYGQSSYDGTVFSDSTKRIGIAVIDELKVRWCVLFVKKCSRSDILRLDSSDPADCVVTMFQLRKIGGCALMLVWHSVPLRRGSYILVTISSEFAPMSNKLRSKNYS</sequence>
<name>A0A8H6AGW0_PETAA</name>
<reference evidence="1 2" key="1">
    <citation type="submission" date="2019-04" db="EMBL/GenBank/DDBJ databases">
        <title>Aspergillus burnettii sp. nov., novel species from soil in southeast Queensland.</title>
        <authorList>
            <person name="Gilchrist C.L.M."/>
            <person name="Pitt J.I."/>
            <person name="Lange L."/>
            <person name="Lacey H.J."/>
            <person name="Vuong D."/>
            <person name="Midgley D.J."/>
            <person name="Greenfield P."/>
            <person name="Bradbury M."/>
            <person name="Lacey E."/>
            <person name="Busk P.K."/>
            <person name="Pilgaard B."/>
            <person name="Chooi Y.H."/>
            <person name="Piggott A.M."/>
        </authorList>
    </citation>
    <scope>NUCLEOTIDE SEQUENCE [LARGE SCALE GENOMIC DNA]</scope>
    <source>
        <strain evidence="1 2">FRR 5400</strain>
    </source>
</reference>
<dbReference type="AlphaFoldDB" id="A0A8H6AGW0"/>
<evidence type="ECO:0000313" key="2">
    <source>
        <dbReference type="Proteomes" id="UP000541154"/>
    </source>
</evidence>
<organism evidence="1 2">
    <name type="scientific">Petromyces alliaceus</name>
    <name type="common">Aspergillus alliaceus</name>
    <dbReference type="NCBI Taxonomy" id="209559"/>
    <lineage>
        <taxon>Eukaryota</taxon>
        <taxon>Fungi</taxon>
        <taxon>Dikarya</taxon>
        <taxon>Ascomycota</taxon>
        <taxon>Pezizomycotina</taxon>
        <taxon>Eurotiomycetes</taxon>
        <taxon>Eurotiomycetidae</taxon>
        <taxon>Eurotiales</taxon>
        <taxon>Aspergillaceae</taxon>
        <taxon>Aspergillus</taxon>
        <taxon>Aspergillus subgen. Circumdati</taxon>
    </lineage>
</organism>
<evidence type="ECO:0000313" key="1">
    <source>
        <dbReference type="EMBL" id="KAF5867034.1"/>
    </source>
</evidence>
<keyword evidence="2" id="KW-1185">Reference proteome</keyword>
<protein>
    <submittedName>
        <fullName evidence="1">Uncharacterized protein</fullName>
    </submittedName>
</protein>
<dbReference type="EMBL" id="SPNV01000003">
    <property type="protein sequence ID" value="KAF5867034.1"/>
    <property type="molecule type" value="Genomic_DNA"/>
</dbReference>
<accession>A0A8H6AGW0</accession>
<dbReference type="Proteomes" id="UP000541154">
    <property type="component" value="Unassembled WGS sequence"/>
</dbReference>